<gene>
    <name evidence="4" type="ORF">OMW55_04750</name>
</gene>
<keyword evidence="1" id="KW-1133">Transmembrane helix</keyword>
<comment type="caution">
    <text evidence="4">The sequence shown here is derived from an EMBL/GenBank/DDBJ whole genome shotgun (WGS) entry which is preliminary data.</text>
</comment>
<keyword evidence="2" id="KW-0732">Signal</keyword>
<feature type="transmembrane region" description="Helical" evidence="1">
    <location>
        <begin position="95"/>
        <end position="115"/>
    </location>
</feature>
<accession>A0ABT3JDF6</accession>
<keyword evidence="5" id="KW-1185">Reference proteome</keyword>
<feature type="transmembrane region" description="Helical" evidence="1">
    <location>
        <begin position="70"/>
        <end position="89"/>
    </location>
</feature>
<organism evidence="4 5">
    <name type="scientific">Sphingomonas arvum</name>
    <dbReference type="NCBI Taxonomy" id="2992113"/>
    <lineage>
        <taxon>Bacteria</taxon>
        <taxon>Pseudomonadati</taxon>
        <taxon>Pseudomonadota</taxon>
        <taxon>Alphaproteobacteria</taxon>
        <taxon>Sphingomonadales</taxon>
        <taxon>Sphingomonadaceae</taxon>
        <taxon>Sphingomonas</taxon>
    </lineage>
</organism>
<evidence type="ECO:0000256" key="1">
    <source>
        <dbReference type="SAM" id="Phobius"/>
    </source>
</evidence>
<reference evidence="4 5" key="1">
    <citation type="submission" date="2022-10" db="EMBL/GenBank/DDBJ databases">
        <title>Sphingomonas sp.</title>
        <authorList>
            <person name="Jin C."/>
        </authorList>
    </citation>
    <scope>NUCLEOTIDE SEQUENCE [LARGE SCALE GENOMIC DNA]</scope>
    <source>
        <strain evidence="4 5">BN140010</strain>
    </source>
</reference>
<dbReference type="Proteomes" id="UP001526246">
    <property type="component" value="Unassembled WGS sequence"/>
</dbReference>
<dbReference type="EMBL" id="JAPDOB010000001">
    <property type="protein sequence ID" value="MCW3797115.1"/>
    <property type="molecule type" value="Genomic_DNA"/>
</dbReference>
<evidence type="ECO:0000313" key="5">
    <source>
        <dbReference type="Proteomes" id="UP001526246"/>
    </source>
</evidence>
<feature type="signal peptide" evidence="2">
    <location>
        <begin position="1"/>
        <end position="20"/>
    </location>
</feature>
<evidence type="ECO:0000256" key="2">
    <source>
        <dbReference type="SAM" id="SignalP"/>
    </source>
</evidence>
<dbReference type="Pfam" id="PF13548">
    <property type="entry name" value="DUF4126"/>
    <property type="match status" value="1"/>
</dbReference>
<evidence type="ECO:0000313" key="4">
    <source>
        <dbReference type="EMBL" id="MCW3797115.1"/>
    </source>
</evidence>
<name>A0ABT3JDF6_9SPHN</name>
<proteinExistence type="predicted"/>
<feature type="domain" description="DUF4126" evidence="3">
    <location>
        <begin position="5"/>
        <end position="138"/>
    </location>
</feature>
<keyword evidence="1" id="KW-0812">Transmembrane</keyword>
<keyword evidence="1" id="KW-0472">Membrane</keyword>
<protein>
    <submittedName>
        <fullName evidence="4">DUF4126 family protein</fullName>
    </submittedName>
</protein>
<evidence type="ECO:0000259" key="3">
    <source>
        <dbReference type="Pfam" id="PF13548"/>
    </source>
</evidence>
<dbReference type="RefSeq" id="WP_264881223.1">
    <property type="nucleotide sequence ID" value="NZ_JAPDOB010000001.1"/>
</dbReference>
<feature type="chain" id="PRO_5046278258" evidence="2">
    <location>
        <begin position="21"/>
        <end position="149"/>
    </location>
</feature>
<dbReference type="InterPro" id="IPR025196">
    <property type="entry name" value="DUF4126"/>
</dbReference>
<sequence>MLQPLLLAATAGARSMTPLAAVSVAAARGDLPSQPGLLGLLSNKWVAAGTLALAAGEITGDKMKSAPDRIVLLGLASRLVTGAVSAAALARENKVLAGVLGAGVAVAASYPTFYARVRAMRDYGQTKTGFVEDAAVLGSAIAIVRSAAD</sequence>